<dbReference type="PANTHER" id="PTHR10791">
    <property type="entry name" value="RAG1-ACTIVATING PROTEIN 1"/>
    <property type="match status" value="1"/>
</dbReference>
<evidence type="ECO:0000256" key="11">
    <source>
        <dbReference type="ARBA" id="ARBA00038715"/>
    </source>
</evidence>
<dbReference type="PANTHER" id="PTHR10791:SF30">
    <property type="entry name" value="SUGAR TRANSPORTER SWEET1"/>
    <property type="match status" value="1"/>
</dbReference>
<keyword evidence="15" id="KW-1185">Reference proteome</keyword>
<evidence type="ECO:0000313" key="14">
    <source>
        <dbReference type="EnsemblPlants" id="HORVU.MOREX.r3.5HG0527830.1"/>
    </source>
</evidence>
<feature type="region of interest" description="Disordered" evidence="13">
    <location>
        <begin position="301"/>
        <end position="321"/>
    </location>
</feature>
<dbReference type="Gene3D" id="1.20.1280.290">
    <property type="match status" value="1"/>
</dbReference>
<protein>
    <recommendedName>
        <fullName evidence="12">Bidirectional sugar transporter SWEET</fullName>
    </recommendedName>
</protein>
<feature type="transmembrane region" description="Helical" evidence="12">
    <location>
        <begin position="44"/>
        <end position="64"/>
    </location>
</feature>
<comment type="similarity">
    <text evidence="2 12">Belongs to the SWEET sugar transporter family.</text>
</comment>
<comment type="subcellular location">
    <subcellularLocation>
        <location evidence="1">Cell membrane</location>
        <topology evidence="1">Multi-pass membrane protein</topology>
    </subcellularLocation>
</comment>
<sequence>MKAWRMKSVGGGTRSEPFVASLLSYTCWLFFSLMENGWKANESVWLNGSGAVMYFVYLVMFVCYTDVAHRRITIEWLVPGAVLYLLVTALVGVLPEWTLVVKLMCTLAGLASACASLMLTLFVLEKKMEFLPDRVSTMVSLLHYCMWVARDVIATTRDWYDFVQNICGLGCSSIFLVLPFMHFFWTRNQTQAKPILEDREDLSLPLIPPHRGPPSLLHQPLSSVNQDGAEPGNVQNPALLPVNQDGVEPDNVQNPAPLPINQDGAEPSNVHNPALLPINVQIHALLPINLEAANVLQEPRRVLSAPSTPEQRVDDLRRKSA</sequence>
<dbReference type="EnsemblPlants" id="HORVU.MOREX.r3.5HG0527830.1">
    <property type="protein sequence ID" value="HORVU.MOREX.r3.5HG0527830.1"/>
    <property type="gene ID" value="HORVU.MOREX.r3.5HG0527830"/>
</dbReference>
<evidence type="ECO:0000256" key="5">
    <source>
        <dbReference type="ARBA" id="ARBA00022597"/>
    </source>
</evidence>
<evidence type="ECO:0000256" key="9">
    <source>
        <dbReference type="ARBA" id="ARBA00023136"/>
    </source>
</evidence>
<evidence type="ECO:0000256" key="4">
    <source>
        <dbReference type="ARBA" id="ARBA00022475"/>
    </source>
</evidence>
<dbReference type="Proteomes" id="UP000011116">
    <property type="component" value="Chromosome 5H"/>
</dbReference>
<organism evidence="14 15">
    <name type="scientific">Hordeum vulgare subsp. vulgare</name>
    <name type="common">Domesticated barley</name>
    <dbReference type="NCBI Taxonomy" id="112509"/>
    <lineage>
        <taxon>Eukaryota</taxon>
        <taxon>Viridiplantae</taxon>
        <taxon>Streptophyta</taxon>
        <taxon>Embryophyta</taxon>
        <taxon>Tracheophyta</taxon>
        <taxon>Spermatophyta</taxon>
        <taxon>Magnoliopsida</taxon>
        <taxon>Liliopsida</taxon>
        <taxon>Poales</taxon>
        <taxon>Poaceae</taxon>
        <taxon>BOP clade</taxon>
        <taxon>Pooideae</taxon>
        <taxon>Triticodae</taxon>
        <taxon>Triticeae</taxon>
        <taxon>Hordeinae</taxon>
        <taxon>Hordeum</taxon>
    </lineage>
</organism>
<comment type="subunit">
    <text evidence="11">Forms homooligomers and/or heterooligomers.</text>
</comment>
<evidence type="ECO:0000313" key="15">
    <source>
        <dbReference type="Proteomes" id="UP000011116"/>
    </source>
</evidence>
<dbReference type="InterPro" id="IPR047664">
    <property type="entry name" value="SWEET"/>
</dbReference>
<dbReference type="GO" id="GO:0005886">
    <property type="term" value="C:plasma membrane"/>
    <property type="evidence" value="ECO:0007669"/>
    <property type="project" value="UniProtKB-SubCell"/>
</dbReference>
<reference evidence="14" key="3">
    <citation type="submission" date="2022-01" db="UniProtKB">
        <authorList>
            <consortium name="EnsemblPlants"/>
        </authorList>
    </citation>
    <scope>IDENTIFICATION</scope>
    <source>
        <strain evidence="14">subsp. vulgare</strain>
    </source>
</reference>
<evidence type="ECO:0000256" key="6">
    <source>
        <dbReference type="ARBA" id="ARBA00022692"/>
    </source>
</evidence>
<feature type="transmembrane region" description="Helical" evidence="12">
    <location>
        <begin position="76"/>
        <end position="94"/>
    </location>
</feature>
<reference evidence="15" key="1">
    <citation type="journal article" date="2012" name="Nature">
        <title>A physical, genetic and functional sequence assembly of the barley genome.</title>
        <authorList>
            <consortium name="The International Barley Genome Sequencing Consortium"/>
            <person name="Mayer K.F."/>
            <person name="Waugh R."/>
            <person name="Brown J.W."/>
            <person name="Schulman A."/>
            <person name="Langridge P."/>
            <person name="Platzer M."/>
            <person name="Fincher G.B."/>
            <person name="Muehlbauer G.J."/>
            <person name="Sato K."/>
            <person name="Close T.J."/>
            <person name="Wise R.P."/>
            <person name="Stein N."/>
        </authorList>
    </citation>
    <scope>NUCLEOTIDE SEQUENCE [LARGE SCALE GENOMIC DNA]</scope>
    <source>
        <strain evidence="15">cv. Morex</strain>
    </source>
</reference>
<comment type="function">
    <text evidence="12">Mediates both low-affinity uptake and efflux of sugar across the membrane.</text>
</comment>
<dbReference type="Pfam" id="PF03083">
    <property type="entry name" value="MtN3_slv"/>
    <property type="match status" value="1"/>
</dbReference>
<evidence type="ECO:0000256" key="8">
    <source>
        <dbReference type="ARBA" id="ARBA00022989"/>
    </source>
</evidence>
<dbReference type="AlphaFoldDB" id="A0A8I6XMK6"/>
<feature type="region of interest" description="Disordered" evidence="13">
    <location>
        <begin position="215"/>
        <end position="268"/>
    </location>
</feature>
<reference evidence="14" key="2">
    <citation type="submission" date="2020-10" db="EMBL/GenBank/DDBJ databases">
        <authorList>
            <person name="Scholz U."/>
            <person name="Mascher M."/>
            <person name="Fiebig A."/>
        </authorList>
    </citation>
    <scope>NUCLEOTIDE SEQUENCE [LARGE SCALE GENOMIC DNA]</scope>
    <source>
        <strain evidence="14">cv. Morex</strain>
    </source>
</reference>
<dbReference type="GO" id="GO:0051119">
    <property type="term" value="F:sugar transmembrane transporter activity"/>
    <property type="evidence" value="ECO:0007669"/>
    <property type="project" value="InterPro"/>
</dbReference>
<evidence type="ECO:0000256" key="7">
    <source>
        <dbReference type="ARBA" id="ARBA00022737"/>
    </source>
</evidence>
<dbReference type="Gramene" id="HORVU.MOREX.r3.5HG0527830.1">
    <property type="protein sequence ID" value="HORVU.MOREX.r3.5HG0527830.1"/>
    <property type="gene ID" value="HORVU.MOREX.r3.5HG0527830"/>
</dbReference>
<keyword evidence="9 12" id="KW-0472">Membrane</keyword>
<feature type="transmembrane region" description="Helical" evidence="12">
    <location>
        <begin position="162"/>
        <end position="185"/>
    </location>
</feature>
<evidence type="ECO:0000256" key="12">
    <source>
        <dbReference type="RuleBase" id="RU910715"/>
    </source>
</evidence>
<keyword evidence="6 12" id="KW-0812">Transmembrane</keyword>
<evidence type="ECO:0000256" key="1">
    <source>
        <dbReference type="ARBA" id="ARBA00004651"/>
    </source>
</evidence>
<name>A0A8I6XMK6_HORVV</name>
<evidence type="ECO:0000256" key="10">
    <source>
        <dbReference type="ARBA" id="ARBA00037238"/>
    </source>
</evidence>
<proteinExistence type="inferred from homology"/>
<keyword evidence="7" id="KW-0677">Repeat</keyword>
<keyword evidence="5 12" id="KW-0762">Sugar transport</keyword>
<keyword evidence="4" id="KW-1003">Cell membrane</keyword>
<comment type="caution">
    <text evidence="12">Lacks conserved residue(s) required for the propagation of feature annotation.</text>
</comment>
<feature type="compositionally biased region" description="Basic and acidic residues" evidence="13">
    <location>
        <begin position="311"/>
        <end position="321"/>
    </location>
</feature>
<dbReference type="Gramene" id="HORVU.MOREX.r2.5HG0439090.1">
    <property type="protein sequence ID" value="HORVU.MOREX.r2.5HG0439090.1"/>
    <property type="gene ID" value="HORVU.MOREX.r2.5HG0439090"/>
</dbReference>
<keyword evidence="8 12" id="KW-1133">Transmembrane helix</keyword>
<comment type="function">
    <text evidence="10">Mediates both low-affinity uptake and efflux of sugar across the plasma membrane.</text>
</comment>
<evidence type="ECO:0000256" key="13">
    <source>
        <dbReference type="SAM" id="MobiDB-lite"/>
    </source>
</evidence>
<evidence type="ECO:0000256" key="3">
    <source>
        <dbReference type="ARBA" id="ARBA00022448"/>
    </source>
</evidence>
<feature type="transmembrane region" description="Helical" evidence="12">
    <location>
        <begin position="100"/>
        <end position="124"/>
    </location>
</feature>
<evidence type="ECO:0000256" key="2">
    <source>
        <dbReference type="ARBA" id="ARBA00007809"/>
    </source>
</evidence>
<keyword evidence="3 12" id="KW-0813">Transport</keyword>
<dbReference type="InterPro" id="IPR004316">
    <property type="entry name" value="SWEET_rpt"/>
</dbReference>
<accession>A0A8I6XMK6</accession>